<reference evidence="2 3" key="1">
    <citation type="submission" date="2023-05" db="EMBL/GenBank/DDBJ databases">
        <title>Actinoplanes sp. NEAU-A12 genome sequencing.</title>
        <authorList>
            <person name="Wang Z.-S."/>
        </authorList>
    </citation>
    <scope>NUCLEOTIDE SEQUENCE [LARGE SCALE GENOMIC DNA]</scope>
    <source>
        <strain evidence="2 3">NEAU-A12</strain>
    </source>
</reference>
<dbReference type="RefSeq" id="WP_282766016.1">
    <property type="nucleotide sequence ID" value="NZ_JASCTH010000035.1"/>
</dbReference>
<feature type="signal peptide" evidence="1">
    <location>
        <begin position="1"/>
        <end position="23"/>
    </location>
</feature>
<keyword evidence="1" id="KW-0732">Signal</keyword>
<organism evidence="2 3">
    <name type="scientific">Actinoplanes sandaracinus</name>
    <dbReference type="NCBI Taxonomy" id="3045177"/>
    <lineage>
        <taxon>Bacteria</taxon>
        <taxon>Bacillati</taxon>
        <taxon>Actinomycetota</taxon>
        <taxon>Actinomycetes</taxon>
        <taxon>Micromonosporales</taxon>
        <taxon>Micromonosporaceae</taxon>
        <taxon>Actinoplanes</taxon>
    </lineage>
</organism>
<dbReference type="EMBL" id="JASCTH010000035">
    <property type="protein sequence ID" value="MDI6104618.1"/>
    <property type="molecule type" value="Genomic_DNA"/>
</dbReference>
<evidence type="ECO:0000256" key="1">
    <source>
        <dbReference type="SAM" id="SignalP"/>
    </source>
</evidence>
<comment type="caution">
    <text evidence="2">The sequence shown here is derived from an EMBL/GenBank/DDBJ whole genome shotgun (WGS) entry which is preliminary data.</text>
</comment>
<evidence type="ECO:0008006" key="4">
    <source>
        <dbReference type="Google" id="ProtNLM"/>
    </source>
</evidence>
<feature type="chain" id="PRO_5047413150" description="Secreted protein" evidence="1">
    <location>
        <begin position="24"/>
        <end position="206"/>
    </location>
</feature>
<proteinExistence type="predicted"/>
<gene>
    <name evidence="2" type="ORF">QLQ12_39110</name>
</gene>
<protein>
    <recommendedName>
        <fullName evidence="4">Secreted protein</fullName>
    </recommendedName>
</protein>
<evidence type="ECO:0000313" key="3">
    <source>
        <dbReference type="Proteomes" id="UP001241758"/>
    </source>
</evidence>
<keyword evidence="3" id="KW-1185">Reference proteome</keyword>
<evidence type="ECO:0000313" key="2">
    <source>
        <dbReference type="EMBL" id="MDI6104618.1"/>
    </source>
</evidence>
<sequence>MRKVIVLPVAAAMVAVLGAPAGAGPPGPEQLRKKMLTAGDLPPGSIVSQDTTGTKDFDYYIPCTEGEVLDEYRPVPTVVRTLETGHMVIRVELGGPGLQAAQEFVQSLADMPTVCPDWSDAMMEDEHHHSRLPLPALGDASAAMVTVVDGAITDEGERVPPERVLRAAVAVGDLAAHFEMGASDKADDARFVEFVIAGAKRLAQAG</sequence>
<accession>A0ABT6WXZ9</accession>
<name>A0ABT6WXZ9_9ACTN</name>
<dbReference type="Proteomes" id="UP001241758">
    <property type="component" value="Unassembled WGS sequence"/>
</dbReference>